<name>A0A8J5KEB4_HOMAM</name>
<gene>
    <name evidence="3" type="primary">GCNA-L</name>
    <name evidence="3" type="ORF">Hamer_G016861</name>
</gene>
<dbReference type="GO" id="GO:0005634">
    <property type="term" value="C:nucleus"/>
    <property type="evidence" value="ECO:0007669"/>
    <property type="project" value="TreeGrafter"/>
</dbReference>
<reference evidence="3" key="1">
    <citation type="journal article" date="2021" name="Sci. Adv.">
        <title>The American lobster genome reveals insights on longevity, neural, and immune adaptations.</title>
        <authorList>
            <person name="Polinski J.M."/>
            <person name="Zimin A.V."/>
            <person name="Clark K.F."/>
            <person name="Kohn A.B."/>
            <person name="Sadowski N."/>
            <person name="Timp W."/>
            <person name="Ptitsyn A."/>
            <person name="Khanna P."/>
            <person name="Romanova D.Y."/>
            <person name="Williams P."/>
            <person name="Greenwood S.J."/>
            <person name="Moroz L.L."/>
            <person name="Walt D.R."/>
            <person name="Bodnar A.G."/>
        </authorList>
    </citation>
    <scope>NUCLEOTIDE SEQUENCE</scope>
    <source>
        <strain evidence="3">GMGI-L3</strain>
    </source>
</reference>
<sequence>MGTPQGKGNSTRLSLDIADLPLTPFGMSPRGSSKKLHTFPAQRSNKLSLKTHKPTQDNKQVTSLAKENKENRDISSHSRHFRQQFSRTSIRNTPSNLQTLHENCSSDFHTNSVDTHEPPALESSEATVGPGTLSRATVPNRMQIQRICNKESERRESIFTDIDEDGSFIEFCYGKEEGQPVIKLNEDQGRNPPQLYYTCESQNETQFSTSTKFNNAEVGFRKYVEAVKKQKELLNIIKEKEVKLSKVPVKSKNFNCDDTIITCSANYVKTKQPKNSMERVVNSTVIDKHPSQIQISRSPVFPDISTLTIPTVVVSSSDSGSPTPGTSPKYLQRRKFGNDFQPLVVLESSDDDSINERDVNERIEDAAGIIKLKNILEYKNRHSEARLSDYNKTSPQKVQKEAQSLISEDVSIVTSVCPTRHQLRKPIIGTETDPVGSDCANSVKEFEHSPVKDCNEHQMCEDECDAEDDTNYDADCEEFKATGSPAPEKYIEVTPDTAKNPAVAKWIITSPFKESSFGSSFLQKTVSFNVSGSPSQTNLQTTDIINSSITSENSFGNAILGNIKKSKKTFSVSKAMKSPLFIHNRHRDSGSSDSEVFVKIKRSGIPSRVVDSTSEDSSDDSRRRASKPKRKLNSFMKKTASLSLADNIDESLEESLHLRLSEGLSKSYKTMEKTSCTIGRDATSPNTVRKSYNHGPVSENLGESVKVQKSRNVMRIIDSDDHISSDSLPDLEINLENQDCKLGPKASMPSMLKTNSQNSDSKSSGSLDLRRIQDELDHIYSSDWRKNECAVMKNFIREVEKSSVTKRKVVENTVGGTTSKTTEPMRRKEEIQRTLCFETDDEETDEENNTDQESEALEDGDTGKEYDETKNGVPGLPKRKNKAADDSFEIYLQKVKSQTEKDKKLCDVVHKHQDQYESSFINDESEEDISYTLPPLTQRAKKFVRPGYIVNSNSCGSISEDLRSLKIFEEPKKTVSSATSSSSWRDSPTIAISSNSDSDEVFSLTEVKKKLPQPSLTLITPKPKGRSKIFPKTEGHCQQLSRRYETSGANNATPTLSFLASLSTNVHTGRCHPEAFGYTKNFKKQKEELSEKLYKYYNTHVFEGKLPSSMSIKWNARMTKTAGFCYYQIDRSKAGRGTRIELSTKVIDAPERLRDTLIHELCHAAAWIISGYKDGHGPLWKAWAAKAMHTFPELPRISRCHSYEITCKYTYRCTRCKYSIGRHSKSLDIEKKVCGYCYGRFELVINSQRGHAKSGLDTPAGKPPKTPRTPGAFAIFVKENYGSVKKSRQNIKHADVMKVLSEEFGKMKANNK</sequence>
<organism evidence="3 4">
    <name type="scientific">Homarus americanus</name>
    <name type="common">American lobster</name>
    <dbReference type="NCBI Taxonomy" id="6706"/>
    <lineage>
        <taxon>Eukaryota</taxon>
        <taxon>Metazoa</taxon>
        <taxon>Ecdysozoa</taxon>
        <taxon>Arthropoda</taxon>
        <taxon>Crustacea</taxon>
        <taxon>Multicrustacea</taxon>
        <taxon>Malacostraca</taxon>
        <taxon>Eumalacostraca</taxon>
        <taxon>Eucarida</taxon>
        <taxon>Decapoda</taxon>
        <taxon>Pleocyemata</taxon>
        <taxon>Astacidea</taxon>
        <taxon>Nephropoidea</taxon>
        <taxon>Nephropidae</taxon>
        <taxon>Homarus</taxon>
    </lineage>
</organism>
<dbReference type="OrthoDB" id="20772at2759"/>
<keyword evidence="4" id="KW-1185">Reference proteome</keyword>
<dbReference type="GO" id="GO:0006974">
    <property type="term" value="P:DNA damage response"/>
    <property type="evidence" value="ECO:0007669"/>
    <property type="project" value="UniProtKB-ARBA"/>
</dbReference>
<evidence type="ECO:0000256" key="1">
    <source>
        <dbReference type="SAM" id="MobiDB-lite"/>
    </source>
</evidence>
<evidence type="ECO:0000313" key="4">
    <source>
        <dbReference type="Proteomes" id="UP000747542"/>
    </source>
</evidence>
<dbReference type="Pfam" id="PF10263">
    <property type="entry name" value="SprT-like"/>
    <property type="match status" value="1"/>
</dbReference>
<feature type="compositionally biased region" description="Acidic residues" evidence="1">
    <location>
        <begin position="838"/>
        <end position="860"/>
    </location>
</feature>
<comment type="caution">
    <text evidence="3">The sequence shown here is derived from an EMBL/GenBank/DDBJ whole genome shotgun (WGS) entry which is preliminary data.</text>
</comment>
<feature type="region of interest" description="Disordered" evidence="1">
    <location>
        <begin position="740"/>
        <end position="768"/>
    </location>
</feature>
<feature type="compositionally biased region" description="Basic and acidic residues" evidence="1">
    <location>
        <begin position="66"/>
        <end position="76"/>
    </location>
</feature>
<dbReference type="CDD" id="cd00084">
    <property type="entry name" value="HMG-box_SF"/>
    <property type="match status" value="1"/>
</dbReference>
<feature type="region of interest" description="Disordered" evidence="1">
    <location>
        <begin position="678"/>
        <end position="699"/>
    </location>
</feature>
<feature type="domain" description="SprT-like" evidence="2">
    <location>
        <begin position="1087"/>
        <end position="1244"/>
    </location>
</feature>
<dbReference type="PANTHER" id="PTHR23099">
    <property type="entry name" value="TRANSCRIPTIONAL REGULATOR"/>
    <property type="match status" value="1"/>
</dbReference>
<dbReference type="Proteomes" id="UP000747542">
    <property type="component" value="Unassembled WGS sequence"/>
</dbReference>
<evidence type="ECO:0000259" key="2">
    <source>
        <dbReference type="SMART" id="SM00731"/>
    </source>
</evidence>
<feature type="region of interest" description="Disordered" evidence="1">
    <location>
        <begin position="608"/>
        <end position="633"/>
    </location>
</feature>
<dbReference type="InterPro" id="IPR006640">
    <property type="entry name" value="SprT-like_domain"/>
</dbReference>
<dbReference type="SMART" id="SM00731">
    <property type="entry name" value="SprT"/>
    <property type="match status" value="1"/>
</dbReference>
<feature type="region of interest" description="Disordered" evidence="1">
    <location>
        <begin position="838"/>
        <end position="881"/>
    </location>
</feature>
<evidence type="ECO:0000313" key="3">
    <source>
        <dbReference type="EMBL" id="KAG7168219.1"/>
    </source>
</evidence>
<feature type="region of interest" description="Disordered" evidence="1">
    <location>
        <begin position="24"/>
        <end position="90"/>
    </location>
</feature>
<protein>
    <submittedName>
        <fullName evidence="3">Acidic repeat-containing protein-like</fullName>
    </submittedName>
</protein>
<feature type="compositionally biased region" description="Basic and acidic residues" evidence="1">
    <location>
        <begin position="861"/>
        <end position="870"/>
    </location>
</feature>
<dbReference type="EMBL" id="JAHLQT010020459">
    <property type="protein sequence ID" value="KAG7168219.1"/>
    <property type="molecule type" value="Genomic_DNA"/>
</dbReference>
<feature type="region of interest" description="Disordered" evidence="1">
    <location>
        <begin position="111"/>
        <end position="134"/>
    </location>
</feature>
<accession>A0A8J5KEB4</accession>
<proteinExistence type="predicted"/>
<feature type="compositionally biased region" description="Polar residues" evidence="1">
    <location>
        <begin position="678"/>
        <end position="690"/>
    </location>
</feature>
<dbReference type="PANTHER" id="PTHR23099:SF0">
    <property type="entry name" value="GERM CELL NUCLEAR ACIDIC PROTEIN"/>
    <property type="match status" value="1"/>
</dbReference>
<feature type="compositionally biased region" description="Low complexity" evidence="1">
    <location>
        <begin position="756"/>
        <end position="766"/>
    </location>
</feature>